<accession>D3ATX9</accession>
<protein>
    <submittedName>
        <fullName evidence="1">Uncharacterized protein</fullName>
    </submittedName>
</protein>
<evidence type="ECO:0000313" key="1">
    <source>
        <dbReference type="EMBL" id="EFC94725.1"/>
    </source>
</evidence>
<gene>
    <name evidence="1" type="ORF">CLOSTHATH_07090</name>
</gene>
<dbReference type="AlphaFoldDB" id="D3ATX9"/>
<name>D3ATX9_9FIRM</name>
<dbReference type="EMBL" id="ACIO01000958">
    <property type="protein sequence ID" value="EFC94725.1"/>
    <property type="molecule type" value="Genomic_DNA"/>
</dbReference>
<organism evidence="1 2">
    <name type="scientific">Hungatella hathewayi DSM 13479</name>
    <dbReference type="NCBI Taxonomy" id="566550"/>
    <lineage>
        <taxon>Bacteria</taxon>
        <taxon>Bacillati</taxon>
        <taxon>Bacillota</taxon>
        <taxon>Clostridia</taxon>
        <taxon>Lachnospirales</taxon>
        <taxon>Lachnospiraceae</taxon>
        <taxon>Hungatella</taxon>
    </lineage>
</organism>
<evidence type="ECO:0000313" key="2">
    <source>
        <dbReference type="Proteomes" id="UP000004968"/>
    </source>
</evidence>
<comment type="caution">
    <text evidence="1">The sequence shown here is derived from an EMBL/GenBank/DDBJ whole genome shotgun (WGS) entry which is preliminary data.</text>
</comment>
<sequence length="49" mass="5725">MMDYASEDTKAIGEKLIEAELANIPKDKVREICKDHLDQIEQGIRDFRF</sequence>
<reference evidence="1 2" key="1">
    <citation type="submission" date="2010-01" db="EMBL/GenBank/DDBJ databases">
        <authorList>
            <person name="Weinstock G."/>
            <person name="Sodergren E."/>
            <person name="Clifton S."/>
            <person name="Fulton L."/>
            <person name="Fulton B."/>
            <person name="Courtney L."/>
            <person name="Fronick C."/>
            <person name="Harrison M."/>
            <person name="Strong C."/>
            <person name="Farmer C."/>
            <person name="Delahaunty K."/>
            <person name="Markovic C."/>
            <person name="Hall O."/>
            <person name="Minx P."/>
            <person name="Tomlinson C."/>
            <person name="Mitreva M."/>
            <person name="Nelson J."/>
            <person name="Hou S."/>
            <person name="Wollam A."/>
            <person name="Pepin K.H."/>
            <person name="Johnson M."/>
            <person name="Bhonagiri V."/>
            <person name="Nash W.E."/>
            <person name="Warren W."/>
            <person name="Chinwalla A."/>
            <person name="Mardis E.R."/>
            <person name="Wilson R.K."/>
        </authorList>
    </citation>
    <scope>NUCLEOTIDE SEQUENCE [LARGE SCALE GENOMIC DNA]</scope>
    <source>
        <strain evidence="1 2">DSM 13479</strain>
    </source>
</reference>
<dbReference type="Proteomes" id="UP000004968">
    <property type="component" value="Unassembled WGS sequence"/>
</dbReference>
<proteinExistence type="predicted"/>
<dbReference type="HOGENOM" id="CLU_3136541_0_0_9"/>